<accession>A0A0N4ZZB1</accession>
<evidence type="ECO:0000313" key="3">
    <source>
        <dbReference type="WBParaSite" id="PTRK_0001415700.1"/>
    </source>
</evidence>
<evidence type="ECO:0000313" key="2">
    <source>
        <dbReference type="Proteomes" id="UP000038045"/>
    </source>
</evidence>
<proteinExistence type="predicted"/>
<dbReference type="AlphaFoldDB" id="A0A0N4ZZB1"/>
<dbReference type="Proteomes" id="UP000038045">
    <property type="component" value="Unplaced"/>
</dbReference>
<feature type="compositionally biased region" description="Low complexity" evidence="1">
    <location>
        <begin position="29"/>
        <end position="42"/>
    </location>
</feature>
<organism evidence="2 3">
    <name type="scientific">Parastrongyloides trichosuri</name>
    <name type="common">Possum-specific nematode worm</name>
    <dbReference type="NCBI Taxonomy" id="131310"/>
    <lineage>
        <taxon>Eukaryota</taxon>
        <taxon>Metazoa</taxon>
        <taxon>Ecdysozoa</taxon>
        <taxon>Nematoda</taxon>
        <taxon>Chromadorea</taxon>
        <taxon>Rhabditida</taxon>
        <taxon>Tylenchina</taxon>
        <taxon>Panagrolaimomorpha</taxon>
        <taxon>Strongyloidoidea</taxon>
        <taxon>Strongyloididae</taxon>
        <taxon>Parastrongyloides</taxon>
    </lineage>
</organism>
<keyword evidence="2" id="KW-1185">Reference proteome</keyword>
<protein>
    <submittedName>
        <fullName evidence="3">Transcriptional regulator, HxlR family</fullName>
    </submittedName>
</protein>
<evidence type="ECO:0000256" key="1">
    <source>
        <dbReference type="SAM" id="MobiDB-lite"/>
    </source>
</evidence>
<sequence>AVVRHRPGAGGVSGVSGRRRRDGPPLPRGPAGEECACAAGAGRDLQCRRPASRGPQRRALRPCPAPPARLPPAVGDGVERKTGAPRRIARRAPDLSRRFRRTRHQRPARLLPADASGAAGRSGRVHHRRPHLRESI</sequence>
<dbReference type="WBParaSite" id="PTRK_0001415700.1">
    <property type="protein sequence ID" value="PTRK_0001415700.1"/>
    <property type="gene ID" value="PTRK_0001415700"/>
</dbReference>
<feature type="compositionally biased region" description="Basic residues" evidence="1">
    <location>
        <begin position="123"/>
        <end position="136"/>
    </location>
</feature>
<feature type="compositionally biased region" description="Basic residues" evidence="1">
    <location>
        <begin position="98"/>
        <end position="107"/>
    </location>
</feature>
<feature type="region of interest" description="Disordered" evidence="1">
    <location>
        <begin position="1"/>
        <end position="136"/>
    </location>
</feature>
<name>A0A0N4ZZB1_PARTI</name>
<reference evidence="3" key="1">
    <citation type="submission" date="2017-02" db="UniProtKB">
        <authorList>
            <consortium name="WormBaseParasite"/>
        </authorList>
    </citation>
    <scope>IDENTIFICATION</scope>
</reference>